<dbReference type="InterPro" id="IPR036551">
    <property type="entry name" value="Flavin_trans-like"/>
</dbReference>
<evidence type="ECO:0000256" key="4">
    <source>
        <dbReference type="ARBA" id="ARBA00022679"/>
    </source>
</evidence>
<evidence type="ECO:0000256" key="1">
    <source>
        <dbReference type="ARBA" id="ARBA00022602"/>
    </source>
</evidence>
<evidence type="ECO:0000259" key="6">
    <source>
        <dbReference type="Pfam" id="PF02441"/>
    </source>
</evidence>
<evidence type="ECO:0000313" key="8">
    <source>
        <dbReference type="Proteomes" id="UP000240880"/>
    </source>
</evidence>
<dbReference type="EMBL" id="NEXC01000004">
    <property type="protein sequence ID" value="PSN84320.1"/>
    <property type="molecule type" value="Genomic_DNA"/>
</dbReference>
<feature type="binding site" evidence="5">
    <location>
        <begin position="14"/>
        <end position="16"/>
    </location>
    <ligand>
        <name>FMN</name>
        <dbReference type="ChEBI" id="CHEBI:58210"/>
    </ligand>
</feature>
<feature type="domain" description="Flavoprotein" evidence="6">
    <location>
        <begin position="6"/>
        <end position="176"/>
    </location>
</feature>
<dbReference type="AlphaFoldDB" id="A0A2R6AD51"/>
<keyword evidence="3 5" id="KW-0288">FMN</keyword>
<dbReference type="Gene3D" id="3.40.50.1950">
    <property type="entry name" value="Flavin prenyltransferase-like"/>
    <property type="match status" value="1"/>
</dbReference>
<feature type="binding site" evidence="5">
    <location>
        <position position="41"/>
    </location>
    <ligand>
        <name>FMN</name>
        <dbReference type="ChEBI" id="CHEBI:58210"/>
    </ligand>
</feature>
<dbReference type="HAMAP" id="MF_01984">
    <property type="entry name" value="ubiX_pad"/>
    <property type="match status" value="1"/>
</dbReference>
<evidence type="ECO:0000256" key="3">
    <source>
        <dbReference type="ARBA" id="ARBA00022643"/>
    </source>
</evidence>
<dbReference type="NCBIfam" id="NF004685">
    <property type="entry name" value="PRK06029.1"/>
    <property type="match status" value="1"/>
</dbReference>
<comment type="caution">
    <text evidence="5">Lacks conserved residue(s) required for the propagation of feature annotation.</text>
</comment>
<keyword evidence="1 5" id="KW-0637">Prenyltransferase</keyword>
<comment type="function">
    <text evidence="5">Flavin prenyltransferase that catalyzes the synthesis of the prenylated FMN cofactor (prenyl-FMN) for 4-hydroxy-3-polyprenylbenzoic acid decarboxylase UbiD. The prenyltransferase is metal-independent and links a dimethylallyl moiety from dimethylallyl monophosphate (DMAP) to the flavin N5 and C6 atoms of FMN.</text>
</comment>
<protein>
    <recommendedName>
        <fullName evidence="5">Flavin prenyltransferase UbiX</fullName>
        <ecNumber evidence="5">2.5.1.129</ecNumber>
    </recommendedName>
</protein>
<organism evidence="7 8">
    <name type="scientific">Candidatus Marsarchaeota G1 archaeon OSP_D</name>
    <dbReference type="NCBI Taxonomy" id="1978155"/>
    <lineage>
        <taxon>Archaea</taxon>
        <taxon>Candidatus Marsarchaeota</taxon>
        <taxon>Candidatus Marsarchaeota group 1</taxon>
    </lineage>
</organism>
<keyword evidence="4 5" id="KW-0808">Transferase</keyword>
<keyword evidence="2 5" id="KW-0285">Flavoprotein</keyword>
<evidence type="ECO:0000256" key="5">
    <source>
        <dbReference type="HAMAP-Rule" id="MF_01984"/>
    </source>
</evidence>
<dbReference type="Pfam" id="PF02441">
    <property type="entry name" value="Flavoprotein"/>
    <property type="match status" value="1"/>
</dbReference>
<dbReference type="Proteomes" id="UP000240880">
    <property type="component" value="Unassembled WGS sequence"/>
</dbReference>
<proteinExistence type="inferred from homology"/>
<dbReference type="InterPro" id="IPR004507">
    <property type="entry name" value="UbiX-like"/>
</dbReference>
<comment type="catalytic activity">
    <reaction evidence="5">
        <text>dimethylallyl phosphate + FMNH2 = prenylated FMNH2 + phosphate</text>
        <dbReference type="Rhea" id="RHEA:37743"/>
        <dbReference type="ChEBI" id="CHEBI:43474"/>
        <dbReference type="ChEBI" id="CHEBI:57618"/>
        <dbReference type="ChEBI" id="CHEBI:87467"/>
        <dbReference type="ChEBI" id="CHEBI:88052"/>
        <dbReference type="EC" id="2.5.1.129"/>
    </reaction>
</comment>
<comment type="caution">
    <text evidence="7">The sequence shown here is derived from an EMBL/GenBank/DDBJ whole genome shotgun (WGS) entry which is preliminary data.</text>
</comment>
<dbReference type="SUPFAM" id="SSF52507">
    <property type="entry name" value="Homo-oligomeric flavin-containing Cys decarboxylases, HFCD"/>
    <property type="match status" value="1"/>
</dbReference>
<dbReference type="GO" id="GO:0106141">
    <property type="term" value="F:flavin prenyltransferase activity"/>
    <property type="evidence" value="ECO:0007669"/>
    <property type="project" value="UniProtKB-EC"/>
</dbReference>
<feature type="binding site" evidence="5">
    <location>
        <begin position="92"/>
        <end position="95"/>
    </location>
    <ligand>
        <name>FMN</name>
        <dbReference type="ChEBI" id="CHEBI:58210"/>
    </ligand>
</feature>
<feature type="binding site" evidence="5">
    <location>
        <position position="173"/>
    </location>
    <ligand>
        <name>dimethylallyl phosphate</name>
        <dbReference type="ChEBI" id="CHEBI:88052"/>
    </ligand>
</feature>
<feature type="binding site" evidence="5">
    <location>
        <position position="127"/>
    </location>
    <ligand>
        <name>FMN</name>
        <dbReference type="ChEBI" id="CHEBI:58210"/>
    </ligand>
</feature>
<dbReference type="NCBIfam" id="TIGR00421">
    <property type="entry name" value="ubiX_pad"/>
    <property type="match status" value="1"/>
</dbReference>
<reference evidence="7 8" key="1">
    <citation type="submission" date="2017-04" db="EMBL/GenBank/DDBJ databases">
        <title>Novel microbial lineages endemic to geothermal iron-oxide mats fill important gaps in the evolutionary history of Archaea.</title>
        <authorList>
            <person name="Jay Z.J."/>
            <person name="Beam J.P."/>
            <person name="Dlakic M."/>
            <person name="Rusch D.B."/>
            <person name="Kozubal M.A."/>
            <person name="Inskeep W.P."/>
        </authorList>
    </citation>
    <scope>NUCLEOTIDE SEQUENCE [LARGE SCALE GENOMIC DNA]</scope>
    <source>
        <strain evidence="7">OSP_D</strain>
    </source>
</reference>
<dbReference type="InterPro" id="IPR003382">
    <property type="entry name" value="Flavoprotein"/>
</dbReference>
<name>A0A2R6AD51_9ARCH</name>
<feature type="binding site" evidence="5">
    <location>
        <position position="157"/>
    </location>
    <ligand>
        <name>dimethylallyl phosphate</name>
        <dbReference type="ChEBI" id="CHEBI:88052"/>
    </ligand>
</feature>
<comment type="similarity">
    <text evidence="5">Belongs to the UbiX/PAD1 family.</text>
</comment>
<gene>
    <name evidence="5" type="primary">ubiX</name>
    <name evidence="7" type="ORF">B9Q01_01140</name>
</gene>
<evidence type="ECO:0000313" key="7">
    <source>
        <dbReference type="EMBL" id="PSN84320.1"/>
    </source>
</evidence>
<sequence>MKALTKRIAVCITGSTGSIYGYRLLLATSQIKEVETHLVVTKSAEAVLEQELKITKKEVEKLASYSYDEHDFFAPIASGSFRLNGTVVAPCSMKTLSAIATGYEENLVGRAASVALKERWPLILLTRETPLSVIHIKNMLAAAEAGAVIMPPLPPLYFGVNDLNTLVDYTVGRVLTMLGIQNPLHREWGEERLKHT</sequence>
<evidence type="ECO:0000256" key="2">
    <source>
        <dbReference type="ARBA" id="ARBA00022630"/>
    </source>
</evidence>
<dbReference type="EC" id="2.5.1.129" evidence="5"/>
<accession>A0A2R6AD51</accession>